<dbReference type="GO" id="GO:0005777">
    <property type="term" value="C:peroxisome"/>
    <property type="evidence" value="ECO:0007669"/>
    <property type="project" value="TreeGrafter"/>
</dbReference>
<dbReference type="PANTHER" id="PTHR11941">
    <property type="entry name" value="ENOYL-COA HYDRATASE-RELATED"/>
    <property type="match status" value="1"/>
</dbReference>
<dbReference type="InterPro" id="IPR029045">
    <property type="entry name" value="ClpP/crotonase-like_dom_sf"/>
</dbReference>
<comment type="caution">
    <text evidence="1">The sequence shown here is derived from an EMBL/GenBank/DDBJ whole genome shotgun (WGS) entry which is preliminary data.</text>
</comment>
<gene>
    <name evidence="1" type="ORF">Rhopal_007291-T1</name>
</gene>
<evidence type="ECO:0008006" key="3">
    <source>
        <dbReference type="Google" id="ProtNLM"/>
    </source>
</evidence>
<organism evidence="1 2">
    <name type="scientific">Rhodotorula paludigena</name>
    <dbReference type="NCBI Taxonomy" id="86838"/>
    <lineage>
        <taxon>Eukaryota</taxon>
        <taxon>Fungi</taxon>
        <taxon>Dikarya</taxon>
        <taxon>Basidiomycota</taxon>
        <taxon>Pucciniomycotina</taxon>
        <taxon>Microbotryomycetes</taxon>
        <taxon>Sporidiobolales</taxon>
        <taxon>Sporidiobolaceae</taxon>
        <taxon>Rhodotorula</taxon>
    </lineage>
</organism>
<dbReference type="GO" id="GO:0004165">
    <property type="term" value="F:delta(3)-delta(2)-enoyl-CoA isomerase activity"/>
    <property type="evidence" value="ECO:0007669"/>
    <property type="project" value="TreeGrafter"/>
</dbReference>
<accession>A0AAV5GXI4</accession>
<dbReference type="AlphaFoldDB" id="A0AAV5GXI4"/>
<keyword evidence="2" id="KW-1185">Reference proteome</keyword>
<sequence length="278" mass="30435">MATVSFPRKASTPLATVSLPLGQGSNVWLLEMHNVPDNRLLPEFIKQALLPALDYIELEWHRAGEKSGNKAGALVLTGERKVGKFFSNGLQLDCLLEYPTFFRDYYYVLLSRLLTFPLHTIAAINGHCYAGGLCVALACDWRVCRNDRTWMSMNEALFGAQIPAGMAAVLSARLPPLVLRKVLLTAHKYTASEALSEGIVDEVVQEQGGEATIKRALDKAVELKALAETGVLRAMKETLYAPALAQLAQDEPVKIGGPQLDNERRFKALVAAEGMAKL</sequence>
<dbReference type="EMBL" id="BQKY01000016">
    <property type="protein sequence ID" value="GJN94217.1"/>
    <property type="molecule type" value="Genomic_DNA"/>
</dbReference>
<protein>
    <recommendedName>
        <fullName evidence="3">ClpP/crotonase</fullName>
    </recommendedName>
</protein>
<dbReference type="Gene3D" id="3.90.226.10">
    <property type="entry name" value="2-enoyl-CoA Hydratase, Chain A, domain 1"/>
    <property type="match status" value="1"/>
</dbReference>
<dbReference type="GO" id="GO:0006635">
    <property type="term" value="P:fatty acid beta-oxidation"/>
    <property type="evidence" value="ECO:0007669"/>
    <property type="project" value="TreeGrafter"/>
</dbReference>
<dbReference type="InterPro" id="IPR001753">
    <property type="entry name" value="Enoyl-CoA_hydra/iso"/>
</dbReference>
<dbReference type="SUPFAM" id="SSF52096">
    <property type="entry name" value="ClpP/crotonase"/>
    <property type="match status" value="1"/>
</dbReference>
<dbReference type="Pfam" id="PF00378">
    <property type="entry name" value="ECH_1"/>
    <property type="match status" value="1"/>
</dbReference>
<reference evidence="1 2" key="1">
    <citation type="submission" date="2021-12" db="EMBL/GenBank/DDBJ databases">
        <title>High titer production of polyol ester of fatty acids by Rhodotorula paludigena BS15 towards product separation-free biomass refinery.</title>
        <authorList>
            <person name="Mano J."/>
            <person name="Ono H."/>
            <person name="Tanaka T."/>
            <person name="Naito K."/>
            <person name="Sushida H."/>
            <person name="Ike M."/>
            <person name="Tokuyasu K."/>
            <person name="Kitaoka M."/>
        </authorList>
    </citation>
    <scope>NUCLEOTIDE SEQUENCE [LARGE SCALE GENOMIC DNA]</scope>
    <source>
        <strain evidence="1 2">BS15</strain>
    </source>
</reference>
<evidence type="ECO:0000313" key="1">
    <source>
        <dbReference type="EMBL" id="GJN94217.1"/>
    </source>
</evidence>
<evidence type="ECO:0000313" key="2">
    <source>
        <dbReference type="Proteomes" id="UP001342314"/>
    </source>
</evidence>
<dbReference type="Proteomes" id="UP001342314">
    <property type="component" value="Unassembled WGS sequence"/>
</dbReference>
<dbReference type="PANTHER" id="PTHR11941:SF75">
    <property type="entry name" value="ENOYL-COA HYDRATASE_ISOMERASE FAMILY PROTEIN"/>
    <property type="match status" value="1"/>
</dbReference>
<name>A0AAV5GXI4_9BASI</name>
<proteinExistence type="predicted"/>
<dbReference type="CDD" id="cd06558">
    <property type="entry name" value="crotonase-like"/>
    <property type="match status" value="1"/>
</dbReference>